<accession>A0A1X7IBP2</accession>
<feature type="binding site" evidence="4">
    <location>
        <position position="64"/>
    </location>
    <ligand>
        <name>a divalent metal cation</name>
        <dbReference type="ChEBI" id="CHEBI:60240"/>
        <label>2</label>
    </ligand>
</feature>
<dbReference type="Proteomes" id="UP000193355">
    <property type="component" value="Unassembled WGS sequence"/>
</dbReference>
<gene>
    <name evidence="5" type="ORF">SAMN06275492_101273</name>
</gene>
<dbReference type="InterPro" id="IPR036069">
    <property type="entry name" value="DUF34/NIF3_sf"/>
</dbReference>
<evidence type="ECO:0000256" key="4">
    <source>
        <dbReference type="PIRSR" id="PIRSR602678-1"/>
    </source>
</evidence>
<keyword evidence="3 4" id="KW-0479">Metal-binding</keyword>
<reference evidence="6" key="1">
    <citation type="submission" date="2017-04" db="EMBL/GenBank/DDBJ databases">
        <authorList>
            <person name="Varghese N."/>
            <person name="Submissions S."/>
        </authorList>
    </citation>
    <scope>NUCLEOTIDE SEQUENCE [LARGE SCALE GENOMIC DNA]</scope>
    <source>
        <strain evidence="6">USBA 82</strain>
    </source>
</reference>
<protein>
    <recommendedName>
        <fullName evidence="2">GTP cyclohydrolase 1 type 2 homolog</fullName>
    </recommendedName>
</protein>
<feature type="binding site" evidence="4">
    <location>
        <position position="103"/>
    </location>
    <ligand>
        <name>a divalent metal cation</name>
        <dbReference type="ChEBI" id="CHEBI:60240"/>
        <label>1</label>
    </ligand>
</feature>
<evidence type="ECO:0000313" key="5">
    <source>
        <dbReference type="EMBL" id="SMG11534.1"/>
    </source>
</evidence>
<dbReference type="Pfam" id="PF01784">
    <property type="entry name" value="DUF34_NIF3"/>
    <property type="match status" value="1"/>
</dbReference>
<organism evidence="5 6">
    <name type="scientific">Dethiosulfovibrio salsuginis</name>
    <dbReference type="NCBI Taxonomy" id="561720"/>
    <lineage>
        <taxon>Bacteria</taxon>
        <taxon>Thermotogati</taxon>
        <taxon>Synergistota</taxon>
        <taxon>Synergistia</taxon>
        <taxon>Synergistales</taxon>
        <taxon>Dethiosulfovibrionaceae</taxon>
        <taxon>Dethiosulfovibrio</taxon>
    </lineage>
</organism>
<dbReference type="OrthoDB" id="9792792at2"/>
<dbReference type="SUPFAM" id="SSF102705">
    <property type="entry name" value="NIF3 (NGG1p interacting factor 3)-like"/>
    <property type="match status" value="1"/>
</dbReference>
<name>A0A1X7IBP2_9BACT</name>
<sequence length="257" mass="27364">MRIGDFMSSISSVASPDWAEDWDNCGVTVRSRSGEVAKVAVALDPTVESVVMANSKGCDCLLTHHPLIFSPIRAVSPDNPVGSALMELISRDMSAICCHTNWDSSPYGTNVSLSRSIGLTDIIPLVPGIGDKWGDGAVGNTSPIPVFDLVELIKSRWNLSFARVWGAPVDITRVALCGGSGASLWKKAFASGAQVYITADLKYHDIQDALFSGLSVIQVDHGEMEWATMADLADNVSKASGLETVLLPIPEVSGLIF</sequence>
<feature type="binding site" evidence="4">
    <location>
        <position position="225"/>
    </location>
    <ligand>
        <name>a divalent metal cation</name>
        <dbReference type="ChEBI" id="CHEBI:60240"/>
        <label>1</label>
    </ligand>
</feature>
<evidence type="ECO:0000256" key="2">
    <source>
        <dbReference type="ARBA" id="ARBA00022112"/>
    </source>
</evidence>
<keyword evidence="6" id="KW-1185">Reference proteome</keyword>
<comment type="similarity">
    <text evidence="1">Belongs to the GTP cyclohydrolase I type 2/NIF3 family.</text>
</comment>
<dbReference type="PANTHER" id="PTHR13799:SF14">
    <property type="entry name" value="GTP CYCLOHYDROLASE 1 TYPE 2 HOMOLOG"/>
    <property type="match status" value="1"/>
</dbReference>
<dbReference type="GO" id="GO:0046872">
    <property type="term" value="F:metal ion binding"/>
    <property type="evidence" value="ECO:0007669"/>
    <property type="project" value="UniProtKB-KW"/>
</dbReference>
<evidence type="ECO:0000256" key="1">
    <source>
        <dbReference type="ARBA" id="ARBA00006964"/>
    </source>
</evidence>
<dbReference type="FunFam" id="3.40.1390.30:FF:000001">
    <property type="entry name" value="GTP cyclohydrolase 1 type 2"/>
    <property type="match status" value="1"/>
</dbReference>
<feature type="binding site" evidence="4">
    <location>
        <position position="65"/>
    </location>
    <ligand>
        <name>a divalent metal cation</name>
        <dbReference type="ChEBI" id="CHEBI:60240"/>
        <label>1</label>
    </ligand>
</feature>
<dbReference type="PANTHER" id="PTHR13799">
    <property type="entry name" value="NGG1 INTERACTING FACTOR 3"/>
    <property type="match status" value="1"/>
</dbReference>
<dbReference type="RefSeq" id="WP_085543547.1">
    <property type="nucleotide sequence ID" value="NZ_FXBB01000001.1"/>
</dbReference>
<dbReference type="STRING" id="561720.SAMN06275492_101273"/>
<evidence type="ECO:0000256" key="3">
    <source>
        <dbReference type="ARBA" id="ARBA00022723"/>
    </source>
</evidence>
<dbReference type="AlphaFoldDB" id="A0A1X7IBP2"/>
<dbReference type="Gene3D" id="3.40.1390.30">
    <property type="entry name" value="NIF3 (NGG1p interacting factor 3)-like"/>
    <property type="match status" value="2"/>
</dbReference>
<dbReference type="NCBIfam" id="TIGR00486">
    <property type="entry name" value="YbgI_SA1388"/>
    <property type="match status" value="1"/>
</dbReference>
<feature type="binding site" evidence="4">
    <location>
        <position position="221"/>
    </location>
    <ligand>
        <name>a divalent metal cation</name>
        <dbReference type="ChEBI" id="CHEBI:60240"/>
        <label>1</label>
    </ligand>
</feature>
<evidence type="ECO:0000313" key="6">
    <source>
        <dbReference type="Proteomes" id="UP000193355"/>
    </source>
</evidence>
<dbReference type="EMBL" id="FXBB01000001">
    <property type="protein sequence ID" value="SMG11534.1"/>
    <property type="molecule type" value="Genomic_DNA"/>
</dbReference>
<dbReference type="InterPro" id="IPR002678">
    <property type="entry name" value="DUF34/NIF3"/>
</dbReference>
<proteinExistence type="inferred from homology"/>
<dbReference type="GO" id="GO:0005737">
    <property type="term" value="C:cytoplasm"/>
    <property type="evidence" value="ECO:0007669"/>
    <property type="project" value="TreeGrafter"/>
</dbReference>